<dbReference type="OrthoDB" id="2153176at2759"/>
<evidence type="ECO:0000313" key="2">
    <source>
        <dbReference type="EMBL" id="POS77121.1"/>
    </source>
</evidence>
<dbReference type="AlphaFoldDB" id="A0A2P5I3S9"/>
<dbReference type="PANTHER" id="PTHR31687:SF3">
    <property type="entry name" value="PROTEIN URG3"/>
    <property type="match status" value="1"/>
</dbReference>
<sequence length="548" mass="59994">MGIFSRKEKSTKGVTSKPSLTTVQSQVSLDSGSSSIKSPSGTFSSRALNRSSAGTSNTTAPNTPLSPFSPQVPKIDLPKPPDPELDPAGYLRNLTAVRDRSRVVTTKAVKNELKHFDVDMRKFPEVVSFVSSIIRRDYDAPFTSIPAHGRHQHFCVGGRDRIAHLLSTWENVDSTEKCRRLIDLFMVSVLLDAGAGTQWSYKSTENGRIYRRSEGIAIASLEMFKTGIFSGDKTSKYQVDKDGLRDLSLEQMAKGLQSKPGNEMVGVEGRTELLVRLADALDSNKEFFGENGRPGNMLDYLLTHPSTQASSMPIVPLPTLWNVLMSGLAPIWPQSRTAINGISLGDAWPCSSMPQPAPATSPSSGGPSFSPFPNTCSGRSGSTAAWESILPFHKLTQWLTYSLMQPMQQLMKIHFAGQELLTGLPEYRNGGLFVDLGVLTLKPEDMERGLQSYKEYCARTGDPGIEVAPMFEPSDDLVVEWRGVTVGLLDRLCVEVNQSLKSELAGHELTLPQMLEAGSWKGGREIAEINRPNTKEPPILIDSDGTVF</sequence>
<feature type="region of interest" description="Disordered" evidence="1">
    <location>
        <begin position="1"/>
        <end position="86"/>
    </location>
</feature>
<feature type="compositionally biased region" description="Basic and acidic residues" evidence="1">
    <location>
        <begin position="1"/>
        <end position="11"/>
    </location>
</feature>
<feature type="compositionally biased region" description="Low complexity" evidence="1">
    <location>
        <begin position="23"/>
        <end position="45"/>
    </location>
</feature>
<dbReference type="InParanoid" id="A0A2P5I3S9"/>
<feature type="compositionally biased region" description="Polar residues" evidence="1">
    <location>
        <begin position="46"/>
        <end position="69"/>
    </location>
</feature>
<dbReference type="InterPro" id="IPR012469">
    <property type="entry name" value="DUF1688"/>
</dbReference>
<organism evidence="2 3">
    <name type="scientific">Diaporthe helianthi</name>
    <dbReference type="NCBI Taxonomy" id="158607"/>
    <lineage>
        <taxon>Eukaryota</taxon>
        <taxon>Fungi</taxon>
        <taxon>Dikarya</taxon>
        <taxon>Ascomycota</taxon>
        <taxon>Pezizomycotina</taxon>
        <taxon>Sordariomycetes</taxon>
        <taxon>Sordariomycetidae</taxon>
        <taxon>Diaporthales</taxon>
        <taxon>Diaporthaceae</taxon>
        <taxon>Diaporthe</taxon>
    </lineage>
</organism>
<gene>
    <name evidence="2" type="ORF">DHEL01_v204480</name>
</gene>
<dbReference type="PANTHER" id="PTHR31687">
    <property type="match status" value="1"/>
</dbReference>
<accession>A0A2P5I3S9</accession>
<reference evidence="2" key="1">
    <citation type="submission" date="2017-09" db="EMBL/GenBank/DDBJ databases">
        <title>Polyketide synthases of a Diaporthe helianthi virulent isolate.</title>
        <authorList>
            <person name="Baroncelli R."/>
        </authorList>
    </citation>
    <scope>NUCLEOTIDE SEQUENCE [LARGE SCALE GENOMIC DNA]</scope>
    <source>
        <strain evidence="2">7/96</strain>
    </source>
</reference>
<protein>
    <submittedName>
        <fullName evidence="2">Urg3</fullName>
    </submittedName>
</protein>
<feature type="compositionally biased region" description="Low complexity" evidence="1">
    <location>
        <begin position="353"/>
        <end position="373"/>
    </location>
</feature>
<keyword evidence="3" id="KW-1185">Reference proteome</keyword>
<dbReference type="STRING" id="158607.A0A2P5I3S9"/>
<feature type="compositionally biased region" description="Polar residues" evidence="1">
    <location>
        <begin position="12"/>
        <end position="22"/>
    </location>
</feature>
<dbReference type="EMBL" id="MAVT02000298">
    <property type="protein sequence ID" value="POS77121.1"/>
    <property type="molecule type" value="Genomic_DNA"/>
</dbReference>
<evidence type="ECO:0000256" key="1">
    <source>
        <dbReference type="SAM" id="MobiDB-lite"/>
    </source>
</evidence>
<dbReference type="Pfam" id="PF07958">
    <property type="entry name" value="DUF1688"/>
    <property type="match status" value="1"/>
</dbReference>
<name>A0A2P5I3S9_DIAHE</name>
<comment type="caution">
    <text evidence="2">The sequence shown here is derived from an EMBL/GenBank/DDBJ whole genome shotgun (WGS) entry which is preliminary data.</text>
</comment>
<dbReference type="Proteomes" id="UP000094444">
    <property type="component" value="Unassembled WGS sequence"/>
</dbReference>
<feature type="region of interest" description="Disordered" evidence="1">
    <location>
        <begin position="353"/>
        <end position="376"/>
    </location>
</feature>
<evidence type="ECO:0000313" key="3">
    <source>
        <dbReference type="Proteomes" id="UP000094444"/>
    </source>
</evidence>
<proteinExistence type="predicted"/>